<organism evidence="2 3">
    <name type="scientific">Oculimacula yallundae</name>
    <dbReference type="NCBI Taxonomy" id="86028"/>
    <lineage>
        <taxon>Eukaryota</taxon>
        <taxon>Fungi</taxon>
        <taxon>Dikarya</taxon>
        <taxon>Ascomycota</taxon>
        <taxon>Pezizomycotina</taxon>
        <taxon>Leotiomycetes</taxon>
        <taxon>Helotiales</taxon>
        <taxon>Ploettnerulaceae</taxon>
        <taxon>Oculimacula</taxon>
    </lineage>
</organism>
<protein>
    <recommendedName>
        <fullName evidence="1">Heterokaryon incompatibility domain-containing protein</fullName>
    </recommendedName>
</protein>
<accession>A0ABR4BUB7</accession>
<sequence length="668" mass="74535">MEEKTPFFEIAGRMEEDRAAATLPAAKGTKRKRSSTTELEIKSRNGRIPDCSFQNSIKRTNLVPATIQQCSTVYSPLNPEGDEIRLVRLFPGHGTQPIECELIPVKTEGISNHPYEALSYTWGSSTKADRIILDGADFEVTANLWSALSHLRLKHSVRNLWIDAISINQANVHERNSQVKKMGMIYRLAKIVIVWLGEEGDNSSAAFDFLRQVTVTAETNRSVADHLAVSPRSAIAWPALIKLSYREYWHRVWIIQEILCSTEAVLCCGNDSIPLSKFTELRQICSSSKMSETVASYYTELEATPAFQLDLQRMFMGSGRSLLQLLEASKSSHSTEHKDRIFALLGLANDDFLLDSAEDRLVVDYDMSVPELYHHTVRLHAVEDRVHVCELLQCILDPLERKISASGRDFGHSRIELPLVEATGYSVGTIETVMAVPPSLISGPDRSSFLSLLRKSKLLDGLVNTSCEPQAELLLFWMDQFRDSDHAKLLTVVARMPTSPDSVFSGMGLDDMPERVREDSRFTFKIGERQHTILEDFKLFITSDGIVGFGPNSIQPGDVAYMFCRSTIVLVLSPKQPRPDSCAIRRCFAFLLGEEANSTWMRSHRMLSQSLTAWLPKSLSGETMTFEDAMYGQSASSSSAASNPKGKRGVLLVELGRHDSGEKVASQS</sequence>
<dbReference type="InterPro" id="IPR052895">
    <property type="entry name" value="HetReg/Transcr_Mod"/>
</dbReference>
<evidence type="ECO:0000259" key="1">
    <source>
        <dbReference type="Pfam" id="PF06985"/>
    </source>
</evidence>
<gene>
    <name evidence="2" type="ORF">VTL71DRAFT_7513</name>
</gene>
<dbReference type="PANTHER" id="PTHR24148:SF73">
    <property type="entry name" value="HET DOMAIN PROTEIN (AFU_ORTHOLOGUE AFUA_8G01020)"/>
    <property type="match status" value="1"/>
</dbReference>
<reference evidence="2 3" key="1">
    <citation type="journal article" date="2024" name="Commun. Biol.">
        <title>Comparative genomic analysis of thermophilic fungi reveals convergent evolutionary adaptations and gene losses.</title>
        <authorList>
            <person name="Steindorff A.S."/>
            <person name="Aguilar-Pontes M.V."/>
            <person name="Robinson A.J."/>
            <person name="Andreopoulos B."/>
            <person name="LaButti K."/>
            <person name="Kuo A."/>
            <person name="Mondo S."/>
            <person name="Riley R."/>
            <person name="Otillar R."/>
            <person name="Haridas S."/>
            <person name="Lipzen A."/>
            <person name="Grimwood J."/>
            <person name="Schmutz J."/>
            <person name="Clum A."/>
            <person name="Reid I.D."/>
            <person name="Moisan M.C."/>
            <person name="Butler G."/>
            <person name="Nguyen T.T.M."/>
            <person name="Dewar K."/>
            <person name="Conant G."/>
            <person name="Drula E."/>
            <person name="Henrissat B."/>
            <person name="Hansel C."/>
            <person name="Singer S."/>
            <person name="Hutchinson M.I."/>
            <person name="de Vries R.P."/>
            <person name="Natvig D.O."/>
            <person name="Powell A.J."/>
            <person name="Tsang A."/>
            <person name="Grigoriev I.V."/>
        </authorList>
    </citation>
    <scope>NUCLEOTIDE SEQUENCE [LARGE SCALE GENOMIC DNA]</scope>
    <source>
        <strain evidence="2 3">CBS 494.80</strain>
    </source>
</reference>
<dbReference type="InterPro" id="IPR010730">
    <property type="entry name" value="HET"/>
</dbReference>
<dbReference type="EMBL" id="JAZHXI010000019">
    <property type="protein sequence ID" value="KAL2061240.1"/>
    <property type="molecule type" value="Genomic_DNA"/>
</dbReference>
<keyword evidence="3" id="KW-1185">Reference proteome</keyword>
<dbReference type="Pfam" id="PF06985">
    <property type="entry name" value="HET"/>
    <property type="match status" value="1"/>
</dbReference>
<name>A0ABR4BUB7_9HELO</name>
<comment type="caution">
    <text evidence="2">The sequence shown here is derived from an EMBL/GenBank/DDBJ whole genome shotgun (WGS) entry which is preliminary data.</text>
</comment>
<proteinExistence type="predicted"/>
<evidence type="ECO:0000313" key="2">
    <source>
        <dbReference type="EMBL" id="KAL2061240.1"/>
    </source>
</evidence>
<dbReference type="PANTHER" id="PTHR24148">
    <property type="entry name" value="ANKYRIN REPEAT DOMAIN-CONTAINING PROTEIN 39 HOMOLOG-RELATED"/>
    <property type="match status" value="1"/>
</dbReference>
<feature type="domain" description="Heterokaryon incompatibility" evidence="1">
    <location>
        <begin position="115"/>
        <end position="257"/>
    </location>
</feature>
<dbReference type="Proteomes" id="UP001595075">
    <property type="component" value="Unassembled WGS sequence"/>
</dbReference>
<evidence type="ECO:0000313" key="3">
    <source>
        <dbReference type="Proteomes" id="UP001595075"/>
    </source>
</evidence>